<dbReference type="Gene3D" id="3.30.2310.20">
    <property type="entry name" value="RelE-like"/>
    <property type="match status" value="1"/>
</dbReference>
<protein>
    <recommendedName>
        <fullName evidence="3">Addiction module toxin RelE</fullName>
    </recommendedName>
</protein>
<proteinExistence type="predicted"/>
<organism evidence="1 2">
    <name type="scientific">Candidatus Gottesmanbacteria bacterium RIFCSPHIGHO2_02_FULL_40_13</name>
    <dbReference type="NCBI Taxonomy" id="1798384"/>
    <lineage>
        <taxon>Bacteria</taxon>
        <taxon>Candidatus Gottesmaniibacteriota</taxon>
    </lineage>
</organism>
<name>A0A1F6ACI6_9BACT</name>
<evidence type="ECO:0000313" key="2">
    <source>
        <dbReference type="Proteomes" id="UP000177092"/>
    </source>
</evidence>
<dbReference type="Proteomes" id="UP000177092">
    <property type="component" value="Unassembled WGS sequence"/>
</dbReference>
<dbReference type="SUPFAM" id="SSF143011">
    <property type="entry name" value="RelE-like"/>
    <property type="match status" value="1"/>
</dbReference>
<dbReference type="AlphaFoldDB" id="A0A1F6ACI6"/>
<dbReference type="STRING" id="1798384.A3D03_05030"/>
<comment type="caution">
    <text evidence="1">The sequence shown here is derived from an EMBL/GenBank/DDBJ whole genome shotgun (WGS) entry which is preliminary data.</text>
</comment>
<dbReference type="InterPro" id="IPR004386">
    <property type="entry name" value="Toxin_YafQ-like"/>
</dbReference>
<dbReference type="Pfam" id="PF15738">
    <property type="entry name" value="YafQ_toxin"/>
    <property type="match status" value="1"/>
</dbReference>
<sequence>MLIIHPSTRFKRSYKRMPAKIKKDFSQKIKVFQKDPFKPSLNTHKLKGKLDEYYSFYLKDGYRVLLDFAGENTVILVNIGSHEDYSKWSR</sequence>
<dbReference type="InterPro" id="IPR035093">
    <property type="entry name" value="RelE/ParE_toxin_dom_sf"/>
</dbReference>
<reference evidence="1 2" key="1">
    <citation type="journal article" date="2016" name="Nat. Commun.">
        <title>Thousands of microbial genomes shed light on interconnected biogeochemical processes in an aquifer system.</title>
        <authorList>
            <person name="Anantharaman K."/>
            <person name="Brown C.T."/>
            <person name="Hug L.A."/>
            <person name="Sharon I."/>
            <person name="Castelle C.J."/>
            <person name="Probst A.J."/>
            <person name="Thomas B.C."/>
            <person name="Singh A."/>
            <person name="Wilkins M.J."/>
            <person name="Karaoz U."/>
            <person name="Brodie E.L."/>
            <person name="Williams K.H."/>
            <person name="Hubbard S.S."/>
            <person name="Banfield J.F."/>
        </authorList>
    </citation>
    <scope>NUCLEOTIDE SEQUENCE [LARGE SCALE GENOMIC DNA]</scope>
</reference>
<dbReference type="EMBL" id="MFJN01000003">
    <property type="protein sequence ID" value="OGG22391.1"/>
    <property type="molecule type" value="Genomic_DNA"/>
</dbReference>
<evidence type="ECO:0008006" key="3">
    <source>
        <dbReference type="Google" id="ProtNLM"/>
    </source>
</evidence>
<gene>
    <name evidence="1" type="ORF">A3D03_05030</name>
</gene>
<accession>A0A1F6ACI6</accession>
<evidence type="ECO:0000313" key="1">
    <source>
        <dbReference type="EMBL" id="OGG22391.1"/>
    </source>
</evidence>